<dbReference type="FunFam" id="1.25.40.10:FF:000090">
    <property type="entry name" value="Pentatricopeptide repeat-containing protein, chloroplastic"/>
    <property type="match status" value="1"/>
</dbReference>
<dbReference type="GO" id="GO:0009451">
    <property type="term" value="P:RNA modification"/>
    <property type="evidence" value="ECO:0007669"/>
    <property type="project" value="InterPro"/>
</dbReference>
<feature type="repeat" description="PPR" evidence="2">
    <location>
        <begin position="116"/>
        <end position="150"/>
    </location>
</feature>
<dbReference type="InterPro" id="IPR002885">
    <property type="entry name" value="PPR_rpt"/>
</dbReference>
<dbReference type="Pfam" id="PF01535">
    <property type="entry name" value="PPR"/>
    <property type="match status" value="11"/>
</dbReference>
<sequence>MGLTSEALECLPDRTIVSMGVLISKYARHGQCAAALDCFQKMLTEGVKPDLGAFSWVLKACGNLGAIHYGRKVHAEIVERDFHTSTAIHGSLIHMYANCGYLNEACKVFSCVRNSNVITCSVMITGYIQHGCGFQALEFYRYMQQHGLKPDRVIFLCLLKACSSVEAIKEGRLLHDDIIRADLELDVTVGSTLLDMYSKYGSLDEAQEIFNRMPIRNIVPWNALMAGYVQHGNGLATLELFERVQQEALGLTKATYLGIIKACGSVKATSLGRRIHIMLLESGTTINGTVGNSLIDMYAKCGIPEKARRVFDELTTRDDVSWSSLIAGYVHNGCYSLAFELFEEVRMHDIKPDKFFFSSMLKACGNMKAIDRGQMLHGEVKKHGLEFDVVVGNTLIDMYAKCGRITDAREVFDNLPSRSEISWSAMISGYTLQGLGLSALEVFERMLEEGIPPGVTILPIVLKACGTIGALECGHQVHDLHVRQECKLDFTVGNALIDMYIKCESLKDARKVFDSLSGRDVVSWSTIISGCVQDDQGIPALHLYTQSQKEGITPDRVLILCVLKACGSAGTIEMGKIMHDKVIRQNLDADLAVGNTLLDMYTKCRSLEESLNVFDKLSNKNVVSWNAMIAGLAQHGYCRSALECFGDMLCQRIEPDSWTFSSILAACSEAALVKEGHRLFKAMETYYGIIPGVEHYNCIIDLFSRAGQMPEAKKLLRSMPVLPDITTWMSLLTASRMYGYVDLGLKCFNEVAQLEPDAAAIYALLSHMYADFNLFQDACKVQELKKCSSAWKKPGKACIEIGDSIQEFIVGEKSTSDTDLSRGLSRLLKEQGYTPRLDMIFETSENETGDLSRAWEL</sequence>
<comment type="caution">
    <text evidence="3">The sequence shown here is derived from an EMBL/GenBank/DDBJ whole genome shotgun (WGS) entry which is preliminary data.</text>
</comment>
<name>A0A9D4V1M6_ADICA</name>
<dbReference type="FunFam" id="1.25.40.10:FF:000031">
    <property type="entry name" value="Pentatricopeptide repeat-containing protein mitochondrial"/>
    <property type="match status" value="1"/>
</dbReference>
<feature type="repeat" description="PPR" evidence="2">
    <location>
        <begin position="388"/>
        <end position="418"/>
    </location>
</feature>
<dbReference type="InterPro" id="IPR046960">
    <property type="entry name" value="PPR_At4g14850-like_plant"/>
</dbReference>
<dbReference type="PANTHER" id="PTHR47926:SF533">
    <property type="entry name" value="DYW DOMAIN-CONTAINING PROTEIN"/>
    <property type="match status" value="1"/>
</dbReference>
<dbReference type="PANTHER" id="PTHR47926">
    <property type="entry name" value="PENTATRICOPEPTIDE REPEAT-CONTAINING PROTEIN"/>
    <property type="match status" value="1"/>
</dbReference>
<feature type="repeat" description="PPR" evidence="2">
    <location>
        <begin position="318"/>
        <end position="352"/>
    </location>
</feature>
<dbReference type="FunFam" id="1.25.40.10:FF:000285">
    <property type="entry name" value="Pentatricopeptide repeat-containing protein, chloroplastic"/>
    <property type="match status" value="3"/>
</dbReference>
<dbReference type="EMBL" id="JABFUD020000007">
    <property type="protein sequence ID" value="KAI5078105.1"/>
    <property type="molecule type" value="Genomic_DNA"/>
</dbReference>
<dbReference type="PROSITE" id="PS51375">
    <property type="entry name" value="PPR"/>
    <property type="match status" value="8"/>
</dbReference>
<keyword evidence="4" id="KW-1185">Reference proteome</keyword>
<feature type="repeat" description="PPR" evidence="2">
    <location>
        <begin position="186"/>
        <end position="220"/>
    </location>
</feature>
<keyword evidence="1" id="KW-0677">Repeat</keyword>
<dbReference type="Proteomes" id="UP000886520">
    <property type="component" value="Chromosome 7"/>
</dbReference>
<protein>
    <recommendedName>
        <fullName evidence="5">Pentatricopeptide repeat-containing protein</fullName>
    </recommendedName>
</protein>
<feature type="repeat" description="PPR" evidence="2">
    <location>
        <begin position="419"/>
        <end position="453"/>
    </location>
</feature>
<evidence type="ECO:0008006" key="5">
    <source>
        <dbReference type="Google" id="ProtNLM"/>
    </source>
</evidence>
<dbReference type="AlphaFoldDB" id="A0A9D4V1M6"/>
<feature type="repeat" description="PPR" evidence="2">
    <location>
        <begin position="520"/>
        <end position="554"/>
    </location>
</feature>
<proteinExistence type="predicted"/>
<dbReference type="Pfam" id="PF13041">
    <property type="entry name" value="PPR_2"/>
    <property type="match status" value="2"/>
</dbReference>
<gene>
    <name evidence="3" type="ORF">GOP47_0007929</name>
</gene>
<dbReference type="FunFam" id="1.25.40.10:FF:000073">
    <property type="entry name" value="Pentatricopeptide repeat-containing protein chloroplastic"/>
    <property type="match status" value="1"/>
</dbReference>
<feature type="repeat" description="PPR" evidence="2">
    <location>
        <begin position="15"/>
        <end position="49"/>
    </location>
</feature>
<organism evidence="3 4">
    <name type="scientific">Adiantum capillus-veneris</name>
    <name type="common">Maidenhair fern</name>
    <dbReference type="NCBI Taxonomy" id="13818"/>
    <lineage>
        <taxon>Eukaryota</taxon>
        <taxon>Viridiplantae</taxon>
        <taxon>Streptophyta</taxon>
        <taxon>Embryophyta</taxon>
        <taxon>Tracheophyta</taxon>
        <taxon>Polypodiopsida</taxon>
        <taxon>Polypodiidae</taxon>
        <taxon>Polypodiales</taxon>
        <taxon>Pteridineae</taxon>
        <taxon>Pteridaceae</taxon>
        <taxon>Vittarioideae</taxon>
        <taxon>Adiantum</taxon>
    </lineage>
</organism>
<dbReference type="GO" id="GO:0003729">
    <property type="term" value="F:mRNA binding"/>
    <property type="evidence" value="ECO:0007669"/>
    <property type="project" value="UniProtKB-ARBA"/>
</dbReference>
<dbReference type="NCBIfam" id="TIGR00756">
    <property type="entry name" value="PPR"/>
    <property type="match status" value="6"/>
</dbReference>
<evidence type="ECO:0000313" key="4">
    <source>
        <dbReference type="Proteomes" id="UP000886520"/>
    </source>
</evidence>
<dbReference type="Gene3D" id="1.25.40.10">
    <property type="entry name" value="Tetratricopeptide repeat domain"/>
    <property type="match status" value="7"/>
</dbReference>
<evidence type="ECO:0000256" key="2">
    <source>
        <dbReference type="PROSITE-ProRule" id="PRU00708"/>
    </source>
</evidence>
<dbReference type="InterPro" id="IPR011990">
    <property type="entry name" value="TPR-like_helical_dom_sf"/>
</dbReference>
<feature type="repeat" description="PPR" evidence="2">
    <location>
        <begin position="621"/>
        <end position="655"/>
    </location>
</feature>
<dbReference type="OrthoDB" id="185373at2759"/>
<evidence type="ECO:0000256" key="1">
    <source>
        <dbReference type="ARBA" id="ARBA00022737"/>
    </source>
</evidence>
<accession>A0A9D4V1M6</accession>
<reference evidence="3" key="1">
    <citation type="submission" date="2021-01" db="EMBL/GenBank/DDBJ databases">
        <title>Adiantum capillus-veneris genome.</title>
        <authorList>
            <person name="Fang Y."/>
            <person name="Liao Q."/>
        </authorList>
    </citation>
    <scope>NUCLEOTIDE SEQUENCE</scope>
    <source>
        <strain evidence="3">H3</strain>
        <tissue evidence="3">Leaf</tissue>
    </source>
</reference>
<evidence type="ECO:0000313" key="3">
    <source>
        <dbReference type="EMBL" id="KAI5078105.1"/>
    </source>
</evidence>